<reference evidence="2" key="1">
    <citation type="submission" date="2023-03" db="EMBL/GenBank/DDBJ databases">
        <title>Massive genome expansion in bonnet fungi (Mycena s.s.) driven by repeated elements and novel gene families across ecological guilds.</title>
        <authorList>
            <consortium name="Lawrence Berkeley National Laboratory"/>
            <person name="Harder C.B."/>
            <person name="Miyauchi S."/>
            <person name="Viragh M."/>
            <person name="Kuo A."/>
            <person name="Thoen E."/>
            <person name="Andreopoulos B."/>
            <person name="Lu D."/>
            <person name="Skrede I."/>
            <person name="Drula E."/>
            <person name="Henrissat B."/>
            <person name="Morin E."/>
            <person name="Kohler A."/>
            <person name="Barry K."/>
            <person name="LaButti K."/>
            <person name="Morin E."/>
            <person name="Salamov A."/>
            <person name="Lipzen A."/>
            <person name="Mereny Z."/>
            <person name="Hegedus B."/>
            <person name="Baldrian P."/>
            <person name="Stursova M."/>
            <person name="Weitz H."/>
            <person name="Taylor A."/>
            <person name="Grigoriev I.V."/>
            <person name="Nagy L.G."/>
            <person name="Martin F."/>
            <person name="Kauserud H."/>
        </authorList>
    </citation>
    <scope>NUCLEOTIDE SEQUENCE</scope>
    <source>
        <strain evidence="2">CBHHK067</strain>
    </source>
</reference>
<dbReference type="Proteomes" id="UP001221757">
    <property type="component" value="Unassembled WGS sequence"/>
</dbReference>
<evidence type="ECO:0000256" key="1">
    <source>
        <dbReference type="SAM" id="MobiDB-lite"/>
    </source>
</evidence>
<evidence type="ECO:0000313" key="3">
    <source>
        <dbReference type="Proteomes" id="UP001221757"/>
    </source>
</evidence>
<feature type="compositionally biased region" description="Acidic residues" evidence="1">
    <location>
        <begin position="268"/>
        <end position="277"/>
    </location>
</feature>
<name>A0AAD7DX33_MYCRO</name>
<feature type="compositionally biased region" description="Basic and acidic residues" evidence="1">
    <location>
        <begin position="178"/>
        <end position="191"/>
    </location>
</feature>
<comment type="caution">
    <text evidence="2">The sequence shown here is derived from an EMBL/GenBank/DDBJ whole genome shotgun (WGS) entry which is preliminary data.</text>
</comment>
<feature type="compositionally biased region" description="Polar residues" evidence="1">
    <location>
        <begin position="319"/>
        <end position="334"/>
    </location>
</feature>
<feature type="region of interest" description="Disordered" evidence="1">
    <location>
        <begin position="306"/>
        <end position="415"/>
    </location>
</feature>
<feature type="compositionally biased region" description="Polar residues" evidence="1">
    <location>
        <begin position="223"/>
        <end position="237"/>
    </location>
</feature>
<dbReference type="EMBL" id="JARKIE010000021">
    <property type="protein sequence ID" value="KAJ7699969.1"/>
    <property type="molecule type" value="Genomic_DNA"/>
</dbReference>
<feature type="region of interest" description="Disordered" evidence="1">
    <location>
        <begin position="208"/>
        <end position="293"/>
    </location>
</feature>
<organism evidence="2 3">
    <name type="scientific">Mycena rosella</name>
    <name type="common">Pink bonnet</name>
    <name type="synonym">Agaricus rosellus</name>
    <dbReference type="NCBI Taxonomy" id="1033263"/>
    <lineage>
        <taxon>Eukaryota</taxon>
        <taxon>Fungi</taxon>
        <taxon>Dikarya</taxon>
        <taxon>Basidiomycota</taxon>
        <taxon>Agaricomycotina</taxon>
        <taxon>Agaricomycetes</taxon>
        <taxon>Agaricomycetidae</taxon>
        <taxon>Agaricales</taxon>
        <taxon>Marasmiineae</taxon>
        <taxon>Mycenaceae</taxon>
        <taxon>Mycena</taxon>
    </lineage>
</organism>
<feature type="region of interest" description="Disordered" evidence="1">
    <location>
        <begin position="96"/>
        <end position="146"/>
    </location>
</feature>
<dbReference type="AlphaFoldDB" id="A0AAD7DX33"/>
<proteinExistence type="predicted"/>
<keyword evidence="3" id="KW-1185">Reference proteome</keyword>
<protein>
    <submittedName>
        <fullName evidence="2">Uncharacterized protein</fullName>
    </submittedName>
</protein>
<sequence length="415" mass="45440">MPQPPSFLRSWRRKDRAQTAPTQGSAPAVEVRHSPRSSTSSPVSVRKQPTRRPSDTPSETSTRFLRLFKGSYVETDTSSLTSLDETTQKAQVFMPALRTPPSPRSPLFRHPLIADASTSPTSPPGSPHSLERPLPPVPPVRPARPPSLNLDAIEFYSIPPKPNLKSQGTTRPLRQRPVVREPDHTSRRKLPELDNVWEGFMKDAEGEDTDAFAFPPMGGGSKNRVTGSHQEVQTISDPPSVRQPRPTLYRTTRGFESTPYLTYTSELNDSEGYESNDETSLSSLFPAPPPLPARRHITLKPLVLLPTPTIAPLPPSPSFSSRDSTPVATPTTPRSVEPSVYSARKSTSPVSILKKAGTSLSPRSPVPTPTTLSGEYLEDPPRRRAPSSVGVRPPFYPKAQALPAPPNDVEWGYAV</sequence>
<feature type="region of interest" description="Disordered" evidence="1">
    <location>
        <begin position="158"/>
        <end position="191"/>
    </location>
</feature>
<accession>A0AAD7DX33</accession>
<feature type="compositionally biased region" description="Pro residues" evidence="1">
    <location>
        <begin position="133"/>
        <end position="145"/>
    </location>
</feature>
<feature type="region of interest" description="Disordered" evidence="1">
    <location>
        <begin position="1"/>
        <end position="63"/>
    </location>
</feature>
<evidence type="ECO:0000313" key="2">
    <source>
        <dbReference type="EMBL" id="KAJ7699969.1"/>
    </source>
</evidence>
<feature type="compositionally biased region" description="Low complexity" evidence="1">
    <location>
        <begin position="36"/>
        <end position="46"/>
    </location>
</feature>
<gene>
    <name evidence="2" type="ORF">B0H17DRAFT_1129002</name>
</gene>